<dbReference type="SUPFAM" id="SSF47384">
    <property type="entry name" value="Homodimeric domain of signal transducing histidine kinase"/>
    <property type="match status" value="1"/>
</dbReference>
<evidence type="ECO:0000256" key="2">
    <source>
        <dbReference type="ARBA" id="ARBA00012438"/>
    </source>
</evidence>
<dbReference type="CDD" id="cd00088">
    <property type="entry name" value="HPT"/>
    <property type="match status" value="1"/>
</dbReference>
<gene>
    <name evidence="13" type="ORF">RIF25_02175</name>
</gene>
<dbReference type="InterPro" id="IPR001789">
    <property type="entry name" value="Sig_transdc_resp-reg_receiver"/>
</dbReference>
<dbReference type="Gene3D" id="3.30.565.10">
    <property type="entry name" value="Histidine kinase-like ATPase, C-terminal domain"/>
    <property type="match status" value="1"/>
</dbReference>
<evidence type="ECO:0000256" key="1">
    <source>
        <dbReference type="ARBA" id="ARBA00000085"/>
    </source>
</evidence>
<dbReference type="FunFam" id="3.30.565.10:FF:000016">
    <property type="entry name" value="Chemotaxis protein CheA, putative"/>
    <property type="match status" value="1"/>
</dbReference>
<dbReference type="GO" id="GO:0006935">
    <property type="term" value="P:chemotaxis"/>
    <property type="evidence" value="ECO:0007669"/>
    <property type="project" value="InterPro"/>
</dbReference>
<keyword evidence="6" id="KW-0902">Two-component regulatory system</keyword>
<dbReference type="EC" id="2.7.13.3" evidence="2"/>
<feature type="modified residue" description="Phosphohistidine" evidence="7">
    <location>
        <position position="49"/>
    </location>
</feature>
<dbReference type="Pfam" id="PF02518">
    <property type="entry name" value="HATPase_c"/>
    <property type="match status" value="1"/>
</dbReference>
<comment type="caution">
    <text evidence="13">The sequence shown here is derived from an EMBL/GenBank/DDBJ whole genome shotgun (WGS) entry which is preliminary data.</text>
</comment>
<evidence type="ECO:0000256" key="6">
    <source>
        <dbReference type="ARBA" id="ARBA00023012"/>
    </source>
</evidence>
<feature type="modified residue" description="4-aspartylphosphate" evidence="8">
    <location>
        <position position="1251"/>
    </location>
</feature>
<evidence type="ECO:0000256" key="7">
    <source>
        <dbReference type="PROSITE-ProRule" id="PRU00110"/>
    </source>
</evidence>
<dbReference type="Pfam" id="PF01584">
    <property type="entry name" value="CheW"/>
    <property type="match status" value="1"/>
</dbReference>
<dbReference type="SMART" id="SM00073">
    <property type="entry name" value="HPT"/>
    <property type="match status" value="1"/>
</dbReference>
<feature type="domain" description="Response regulatory" evidence="10">
    <location>
        <begin position="1201"/>
        <end position="1318"/>
    </location>
</feature>
<evidence type="ECO:0000256" key="8">
    <source>
        <dbReference type="PROSITE-ProRule" id="PRU00169"/>
    </source>
</evidence>
<dbReference type="Pfam" id="PF02895">
    <property type="entry name" value="H-kinase_dim"/>
    <property type="match status" value="1"/>
</dbReference>
<dbReference type="Gene3D" id="3.40.50.2300">
    <property type="match status" value="1"/>
</dbReference>
<protein>
    <recommendedName>
        <fullName evidence="2">histidine kinase</fullName>
        <ecNumber evidence="2">2.7.13.3</ecNumber>
    </recommendedName>
</protein>
<organism evidence="13 14">
    <name type="scientific">Pseudocalidococcus azoricus BACA0444</name>
    <dbReference type="NCBI Taxonomy" id="2918990"/>
    <lineage>
        <taxon>Bacteria</taxon>
        <taxon>Bacillati</taxon>
        <taxon>Cyanobacteriota</taxon>
        <taxon>Cyanophyceae</taxon>
        <taxon>Acaryochloridales</taxon>
        <taxon>Thermosynechococcaceae</taxon>
        <taxon>Pseudocalidococcus</taxon>
        <taxon>Pseudocalidococcus azoricus</taxon>
    </lineage>
</organism>
<dbReference type="Pfam" id="PF00072">
    <property type="entry name" value="Response_reg"/>
    <property type="match status" value="1"/>
</dbReference>
<dbReference type="PROSITE" id="PS50894">
    <property type="entry name" value="HPT"/>
    <property type="match status" value="1"/>
</dbReference>
<dbReference type="PROSITE" id="PS50109">
    <property type="entry name" value="HIS_KIN"/>
    <property type="match status" value="1"/>
</dbReference>
<keyword evidence="5" id="KW-0418">Kinase</keyword>
<dbReference type="PROSITE" id="PS50851">
    <property type="entry name" value="CHEW"/>
    <property type="match status" value="1"/>
</dbReference>
<reference evidence="14" key="1">
    <citation type="submission" date="2023-07" db="EMBL/GenBank/DDBJ databases">
        <authorList>
            <person name="Luz R."/>
            <person name="Cordeiro R."/>
            <person name="Fonseca A."/>
            <person name="Goncalves V."/>
        </authorList>
    </citation>
    <scope>NUCLEOTIDE SEQUENCE [LARGE SCALE GENOMIC DNA]</scope>
    <source>
        <strain evidence="14">BACA0444</strain>
    </source>
</reference>
<keyword evidence="14" id="KW-1185">Reference proteome</keyword>
<dbReference type="GO" id="GO:0000155">
    <property type="term" value="F:phosphorelay sensor kinase activity"/>
    <property type="evidence" value="ECO:0007669"/>
    <property type="project" value="InterPro"/>
</dbReference>
<evidence type="ECO:0000259" key="10">
    <source>
        <dbReference type="PROSITE" id="PS50110"/>
    </source>
</evidence>
<evidence type="ECO:0000259" key="11">
    <source>
        <dbReference type="PROSITE" id="PS50851"/>
    </source>
</evidence>
<dbReference type="Gene3D" id="1.10.287.560">
    <property type="entry name" value="Histidine kinase CheA-like, homodimeric domain"/>
    <property type="match status" value="1"/>
</dbReference>
<dbReference type="SMART" id="SM00260">
    <property type="entry name" value="CheW"/>
    <property type="match status" value="1"/>
</dbReference>
<dbReference type="InterPro" id="IPR008207">
    <property type="entry name" value="Sig_transdc_His_kin_Hpt_dom"/>
</dbReference>
<sequence>MQTDQQKRILGYFIEEAQEHLTTIETSLMNLQGVVDDPEAMSEMFRAAHSVKGGAAMLGLHSIQQISHKLEDYFKILKEHPVRVDETLETLFLRGFDALRELLDELQSPFGLSEEVANQALSQTEPVFDQLEVHLSGLVSGAPTPAVTLLPIPITPTAIAEPSDGREFVFQTDVPERLRGMLQLFKQADSPEIRQELKAACVSLGQLGEPFDLQAWVNLLEAADGAIANPENSLLALAPTIIKDIKAARDLVLAQQEDEIRLSPEMLALLPVESVLESPLVLEESLPEAVMPMAGLDPIGALEESREFFPSEPDVIAAELTEEAVVWQTTEADLSELDDIFELSGELPPPWPGLDYGFDSTQPVIDADDDLSEFLESTAAAAGASNEMDLSGLFGERTAAVEDLAELGGLDFTSSEPDPLASGGLGEEEVDLATFFAQTTASQPLEPQSLEIPADAAGLGSLIDTLLEGIDQSEANLTADSDFLDTFLAEEITPATLDALTPPDRVEIPTSDWHEATEVAAVLDELIVPAPELSLLGDQENLEQLATSADLEAFMAATADGLLPSPGMVSDQDDILNDLSEISEIFAGRVTATPAPTVDFEDLDALLAEAPPQAPETVADPTPAWDDLESLLEEPVAGPESVPASQLREFDSLLTDLTPNPALSSDPITPALNLRPRATRRSASAGFDQTMRVSVKHLDGLNNLVGELVVNRNALEDNQERLRQFLDNLLYQVQQLGDVSQQMQDLYDRSLLESSLFSGISQPRGLGRESTHDPNHATGVQFDSLEMDRFTGFHTLSQEVIERIVRVREAASDIEYVVDEVEQTTRMFRQVTTQVQESLSRSRMVPFREMATRLPGAVRQIASKCGKQANLEIEGEGILVDKGILERLYDPMTHLINNAIYHGIETPEERRAKGKPEKGTVKIRAFYQGSQTIISVSDDGHGIDSERVKAKAIATGIISASEANHLTRQDIYGLLFRSGFSTKDQADDLAGRGVGMDVVRVSLEEIRGSINTDSTLGKGTTFTIRLPLTLSITKALCCIDNHCRIAFPIDGVEDMLDIPEDRLQVSEEGEQKLAWRDRQLTFRRLTDLLPYRRQISRSNVYGGASHEEDVISVVILRSADDLIALQVDQVIGEQEIVIKQLAGPVPKPMGIAGVTVQGDGRAMAIADILELVDLSLNRLEPGDWGTPMPPLPEEIVKAEPLVLIIDDSITVRELLSMTFTRAGYRVEQARDGQDAWEKLRSGLPCDLVFCDIEMPRMDGLELLSRMQKDPTLSQLPIAMLTSRGADRHRQMAAQLGARGYFTKPYLEEQLLDAANRLLQGEVLVSEPVP</sequence>
<evidence type="ECO:0000259" key="12">
    <source>
        <dbReference type="PROSITE" id="PS50894"/>
    </source>
</evidence>
<dbReference type="SMART" id="SM00387">
    <property type="entry name" value="HATPase_c"/>
    <property type="match status" value="1"/>
</dbReference>
<dbReference type="Pfam" id="PF01627">
    <property type="entry name" value="Hpt"/>
    <property type="match status" value="1"/>
</dbReference>
<dbReference type="PANTHER" id="PTHR43395">
    <property type="entry name" value="SENSOR HISTIDINE KINASE CHEA"/>
    <property type="match status" value="1"/>
</dbReference>
<evidence type="ECO:0000313" key="13">
    <source>
        <dbReference type="EMBL" id="MDS3859606.1"/>
    </source>
</evidence>
<dbReference type="InterPro" id="IPR003594">
    <property type="entry name" value="HATPase_dom"/>
</dbReference>
<dbReference type="InterPro" id="IPR051315">
    <property type="entry name" value="Bact_Chemotaxis_CheA"/>
</dbReference>
<dbReference type="Proteomes" id="UP001268256">
    <property type="component" value="Unassembled WGS sequence"/>
</dbReference>
<dbReference type="PANTHER" id="PTHR43395:SF1">
    <property type="entry name" value="CHEMOTAXIS PROTEIN CHEA"/>
    <property type="match status" value="1"/>
</dbReference>
<dbReference type="GO" id="GO:0005737">
    <property type="term" value="C:cytoplasm"/>
    <property type="evidence" value="ECO:0007669"/>
    <property type="project" value="InterPro"/>
</dbReference>
<dbReference type="SMART" id="SM00448">
    <property type="entry name" value="REC"/>
    <property type="match status" value="1"/>
</dbReference>
<dbReference type="InterPro" id="IPR004105">
    <property type="entry name" value="CheA-like_dim"/>
</dbReference>
<dbReference type="InterPro" id="IPR037006">
    <property type="entry name" value="CheA-like_homodim_sf"/>
</dbReference>
<dbReference type="RefSeq" id="WP_322876909.1">
    <property type="nucleotide sequence ID" value="NZ_JAVMIP010000001.1"/>
</dbReference>
<comment type="catalytic activity">
    <reaction evidence="1">
        <text>ATP + protein L-histidine = ADP + protein N-phospho-L-histidine.</text>
        <dbReference type="EC" id="2.7.13.3"/>
    </reaction>
</comment>
<keyword evidence="3 8" id="KW-0597">Phosphoprotein</keyword>
<name>A0AAE4FPA2_9CYAN</name>
<dbReference type="InterPro" id="IPR005467">
    <property type="entry name" value="His_kinase_dom"/>
</dbReference>
<dbReference type="SUPFAM" id="SSF55874">
    <property type="entry name" value="ATPase domain of HSP90 chaperone/DNA topoisomerase II/histidine kinase"/>
    <property type="match status" value="1"/>
</dbReference>
<dbReference type="InterPro" id="IPR036097">
    <property type="entry name" value="HisK_dim/P_sf"/>
</dbReference>
<evidence type="ECO:0000259" key="9">
    <source>
        <dbReference type="PROSITE" id="PS50109"/>
    </source>
</evidence>
<dbReference type="InterPro" id="IPR004358">
    <property type="entry name" value="Sig_transdc_His_kin-like_C"/>
</dbReference>
<accession>A0AAE4FPA2</accession>
<dbReference type="InterPro" id="IPR011006">
    <property type="entry name" value="CheY-like_superfamily"/>
</dbReference>
<dbReference type="SUPFAM" id="SSF52172">
    <property type="entry name" value="CheY-like"/>
    <property type="match status" value="1"/>
</dbReference>
<dbReference type="Gene3D" id="1.20.120.160">
    <property type="entry name" value="HPT domain"/>
    <property type="match status" value="1"/>
</dbReference>
<dbReference type="InterPro" id="IPR036890">
    <property type="entry name" value="HATPase_C_sf"/>
</dbReference>
<evidence type="ECO:0000256" key="5">
    <source>
        <dbReference type="ARBA" id="ARBA00022777"/>
    </source>
</evidence>
<dbReference type="SUPFAM" id="SSF50341">
    <property type="entry name" value="CheW-like"/>
    <property type="match status" value="1"/>
</dbReference>
<dbReference type="Gene3D" id="2.30.30.40">
    <property type="entry name" value="SH3 Domains"/>
    <property type="match status" value="1"/>
</dbReference>
<feature type="domain" description="Histidine kinase" evidence="9">
    <location>
        <begin position="795"/>
        <end position="1030"/>
    </location>
</feature>
<dbReference type="SMART" id="SM01231">
    <property type="entry name" value="H-kinase_dim"/>
    <property type="match status" value="1"/>
</dbReference>
<evidence type="ECO:0000256" key="3">
    <source>
        <dbReference type="ARBA" id="ARBA00022553"/>
    </source>
</evidence>
<dbReference type="InterPro" id="IPR036641">
    <property type="entry name" value="HPT_dom_sf"/>
</dbReference>
<evidence type="ECO:0000256" key="4">
    <source>
        <dbReference type="ARBA" id="ARBA00022679"/>
    </source>
</evidence>
<dbReference type="CDD" id="cd16916">
    <property type="entry name" value="HATPase_CheA-like"/>
    <property type="match status" value="1"/>
</dbReference>
<keyword evidence="4" id="KW-0808">Transferase</keyword>
<dbReference type="PROSITE" id="PS50110">
    <property type="entry name" value="RESPONSE_REGULATORY"/>
    <property type="match status" value="1"/>
</dbReference>
<dbReference type="SUPFAM" id="SSF47226">
    <property type="entry name" value="Histidine-containing phosphotransfer domain, HPT domain"/>
    <property type="match status" value="1"/>
</dbReference>
<feature type="domain" description="CheW-like" evidence="11">
    <location>
        <begin position="1031"/>
        <end position="1177"/>
    </location>
</feature>
<dbReference type="InterPro" id="IPR036061">
    <property type="entry name" value="CheW-like_dom_sf"/>
</dbReference>
<proteinExistence type="predicted"/>
<evidence type="ECO:0000313" key="14">
    <source>
        <dbReference type="Proteomes" id="UP001268256"/>
    </source>
</evidence>
<dbReference type="EMBL" id="JAVMIP010000001">
    <property type="protein sequence ID" value="MDS3859606.1"/>
    <property type="molecule type" value="Genomic_DNA"/>
</dbReference>
<dbReference type="InterPro" id="IPR002545">
    <property type="entry name" value="CheW-lke_dom"/>
</dbReference>
<dbReference type="PRINTS" id="PR00344">
    <property type="entry name" value="BCTRLSENSOR"/>
</dbReference>
<feature type="domain" description="HPt" evidence="12">
    <location>
        <begin position="2"/>
        <end position="106"/>
    </location>
</feature>